<dbReference type="OrthoDB" id="7019976at2"/>
<evidence type="ECO:0000313" key="1">
    <source>
        <dbReference type="EMBL" id="TVT28882.1"/>
    </source>
</evidence>
<dbReference type="InterPro" id="IPR029044">
    <property type="entry name" value="Nucleotide-diphossugar_trans"/>
</dbReference>
<name>A0A558AX92_9STAP</name>
<reference evidence="1 2" key="1">
    <citation type="submission" date="2019-07" db="EMBL/GenBank/DDBJ databases">
        <title>Salinicoccus cyprini sp. nov., isolated from gastro-intestinal tract of mirror carp, Cyprinus carpio var. specularis, collected from Gobind Sagar Reservoir, Himachal Pradesh, India.</title>
        <authorList>
            <person name="Talwar C."/>
            <person name="Singh A.K."/>
            <person name="Lal R."/>
            <person name="Negi R.K."/>
        </authorList>
    </citation>
    <scope>NUCLEOTIDE SEQUENCE [LARGE SCALE GENOMIC DNA]</scope>
    <source>
        <strain evidence="1 2">CT19</strain>
    </source>
</reference>
<dbReference type="RefSeq" id="WP_145284486.1">
    <property type="nucleotide sequence ID" value="NZ_VMSJ01000001.1"/>
</dbReference>
<dbReference type="AlphaFoldDB" id="A0A558AX92"/>
<evidence type="ECO:0008006" key="3">
    <source>
        <dbReference type="Google" id="ProtNLM"/>
    </source>
</evidence>
<dbReference type="Gene3D" id="3.90.550.10">
    <property type="entry name" value="Spore Coat Polysaccharide Biosynthesis Protein SpsA, Chain A"/>
    <property type="match status" value="1"/>
</dbReference>
<dbReference type="Proteomes" id="UP000315103">
    <property type="component" value="Unassembled WGS sequence"/>
</dbReference>
<proteinExistence type="predicted"/>
<evidence type="ECO:0000313" key="2">
    <source>
        <dbReference type="Proteomes" id="UP000315103"/>
    </source>
</evidence>
<comment type="caution">
    <text evidence="1">The sequence shown here is derived from an EMBL/GenBank/DDBJ whole genome shotgun (WGS) entry which is preliminary data.</text>
</comment>
<accession>A0A558AX92</accession>
<organism evidence="1 2">
    <name type="scientific">Salinicoccus cyprini</name>
    <dbReference type="NCBI Taxonomy" id="2493691"/>
    <lineage>
        <taxon>Bacteria</taxon>
        <taxon>Bacillati</taxon>
        <taxon>Bacillota</taxon>
        <taxon>Bacilli</taxon>
        <taxon>Bacillales</taxon>
        <taxon>Staphylococcaceae</taxon>
        <taxon>Salinicoccus</taxon>
    </lineage>
</organism>
<protein>
    <recommendedName>
        <fullName evidence="3">Glycosyltransferase family 2 protein</fullName>
    </recommendedName>
</protein>
<keyword evidence="2" id="KW-1185">Reference proteome</keyword>
<dbReference type="SUPFAM" id="SSF53448">
    <property type="entry name" value="Nucleotide-diphospho-sugar transferases"/>
    <property type="match status" value="1"/>
</dbReference>
<gene>
    <name evidence="1" type="ORF">FO441_00965</name>
</gene>
<dbReference type="EMBL" id="VMSJ01000001">
    <property type="protein sequence ID" value="TVT28882.1"/>
    <property type="molecule type" value="Genomic_DNA"/>
</dbReference>
<sequence length="518" mass="61296">MNPSFLKELKENYKNIGIIANYLSKQFLEKDFNIFQVPNSNFREYMEINEIELLLIDNDIYENDHIWFGKELGGFLAHLKLHEIKVIVIKNSQKSILNLFYEYPIIEIDIDHKEKTQNYNSVTIPIALNEHKFNPIKSIKKIDVIYLNKGKLSRTENIQKFHSVLNPKREEIVFDNLSRKLLLEIFEKIKQSKCLYIYNAHQFDKVFLKYLELIAILQNTVVFYFDNRVSTEFSFVDEEEAILNFVTIMKEDEYYMDKALLPLQRKVFINNTFIHYNSLYELALKTEREIEVSVITSTNRKSNLNDYIKRLVSQNIVKLQVILVTHGFKLSKQEKSSIYKKAKDIDLEILEVPNQMPLGYCLNSAIARTKYPYVAKMDDDDYYYSNYLIDSWISAKYSNADLVGKFSTYTFFEGSGLVVSRHKNTRRKYYDFVMGATFFCKSSTMKKYMFSFLPTGEDSDFLRRIKEDKAVIYADHPYNFCIYRSNNLESHTWKITDLEFMKNANIESHHDPQTFLSI</sequence>